<organism evidence="10 11">
    <name type="scientific">Mycena chlorophos</name>
    <name type="common">Agaric fungus</name>
    <name type="synonym">Agaricus chlorophos</name>
    <dbReference type="NCBI Taxonomy" id="658473"/>
    <lineage>
        <taxon>Eukaryota</taxon>
        <taxon>Fungi</taxon>
        <taxon>Dikarya</taxon>
        <taxon>Basidiomycota</taxon>
        <taxon>Agaricomycotina</taxon>
        <taxon>Agaricomycetes</taxon>
        <taxon>Agaricomycetidae</taxon>
        <taxon>Agaricales</taxon>
        <taxon>Marasmiineae</taxon>
        <taxon>Mycenaceae</taxon>
        <taxon>Mycena</taxon>
    </lineage>
</organism>
<proteinExistence type="inferred from homology"/>
<name>A0ABQ0LV12_MYCCL</name>
<feature type="signal peptide" evidence="8">
    <location>
        <begin position="1"/>
        <end position="17"/>
    </location>
</feature>
<dbReference type="PANTHER" id="PTHR11306">
    <property type="entry name" value="NIEMANN PICK TYPE C2 PROTEIN NPC2-RELATED"/>
    <property type="match status" value="1"/>
</dbReference>
<evidence type="ECO:0000256" key="3">
    <source>
        <dbReference type="ARBA" id="ARBA00011245"/>
    </source>
</evidence>
<dbReference type="Pfam" id="PF02221">
    <property type="entry name" value="E1_DerP2_DerF2"/>
    <property type="match status" value="1"/>
</dbReference>
<comment type="function">
    <text evidence="1">Catalyzes the intermembrane transfer of phosphatidylglycerol and phosphatidylinositol.</text>
</comment>
<evidence type="ECO:0000256" key="6">
    <source>
        <dbReference type="ARBA" id="ARBA00022729"/>
    </source>
</evidence>
<evidence type="ECO:0000313" key="10">
    <source>
        <dbReference type="EMBL" id="GAT54901.1"/>
    </source>
</evidence>
<keyword evidence="6 8" id="KW-0732">Signal</keyword>
<dbReference type="InterPro" id="IPR014756">
    <property type="entry name" value="Ig_E-set"/>
</dbReference>
<keyword evidence="11" id="KW-1185">Reference proteome</keyword>
<feature type="domain" description="MD-2-related lipid-recognition" evidence="9">
    <location>
        <begin position="20"/>
        <end position="143"/>
    </location>
</feature>
<evidence type="ECO:0000256" key="1">
    <source>
        <dbReference type="ARBA" id="ARBA00002053"/>
    </source>
</evidence>
<evidence type="ECO:0000313" key="11">
    <source>
        <dbReference type="Proteomes" id="UP000815677"/>
    </source>
</evidence>
<dbReference type="PANTHER" id="PTHR11306:SF0">
    <property type="entry name" value="PHOSPHATIDYLGLYCEROL_PHOSPHATIDYLINOSITOL TRANSFER PROTEIN"/>
    <property type="match status" value="1"/>
</dbReference>
<comment type="similarity">
    <text evidence="2">Belongs to the NPC2 family.</text>
</comment>
<reference evidence="10" key="1">
    <citation type="submission" date="2014-09" db="EMBL/GenBank/DDBJ databases">
        <title>Genome sequence of the luminous mushroom Mycena chlorophos for searching fungal bioluminescence genes.</title>
        <authorList>
            <person name="Tanaka Y."/>
            <person name="Kasuga D."/>
            <person name="Oba Y."/>
            <person name="Hase S."/>
            <person name="Sato K."/>
            <person name="Oba Y."/>
            <person name="Sakakibara Y."/>
        </authorList>
    </citation>
    <scope>NUCLEOTIDE SEQUENCE</scope>
</reference>
<evidence type="ECO:0000256" key="5">
    <source>
        <dbReference type="ARBA" id="ARBA00022448"/>
    </source>
</evidence>
<evidence type="ECO:0000256" key="4">
    <source>
        <dbReference type="ARBA" id="ARBA00016056"/>
    </source>
</evidence>
<gene>
    <name evidence="10" type="ORF">MCHLO_11721</name>
</gene>
<evidence type="ECO:0000256" key="2">
    <source>
        <dbReference type="ARBA" id="ARBA00006370"/>
    </source>
</evidence>
<dbReference type="InterPro" id="IPR003172">
    <property type="entry name" value="ML_dom"/>
</dbReference>
<keyword evidence="5" id="KW-0813">Transport</keyword>
<evidence type="ECO:0000256" key="7">
    <source>
        <dbReference type="ARBA" id="ARBA00023055"/>
    </source>
</evidence>
<evidence type="ECO:0000256" key="8">
    <source>
        <dbReference type="SAM" id="SignalP"/>
    </source>
</evidence>
<comment type="subunit">
    <text evidence="3">Monomer.</text>
</comment>
<accession>A0ABQ0LV12</accession>
<dbReference type="InterPro" id="IPR039670">
    <property type="entry name" value="NPC2-like"/>
</dbReference>
<keyword evidence="7" id="KW-0445">Lipid transport</keyword>
<evidence type="ECO:0000259" key="9">
    <source>
        <dbReference type="SMART" id="SM00737"/>
    </source>
</evidence>
<dbReference type="SUPFAM" id="SSF81296">
    <property type="entry name" value="E set domains"/>
    <property type="match status" value="1"/>
</dbReference>
<dbReference type="SMART" id="SM00737">
    <property type="entry name" value="ML"/>
    <property type="match status" value="1"/>
</dbReference>
<dbReference type="Gene3D" id="2.60.40.770">
    <property type="match status" value="1"/>
</dbReference>
<dbReference type="Proteomes" id="UP000815677">
    <property type="component" value="Unassembled WGS sequence"/>
</dbReference>
<dbReference type="EMBL" id="DF848811">
    <property type="protein sequence ID" value="GAT54901.1"/>
    <property type="molecule type" value="Genomic_DNA"/>
</dbReference>
<protein>
    <recommendedName>
        <fullName evidence="4">Phosphatidylglycerol/phosphatidylinositol transfer protein</fullName>
    </recommendedName>
</protein>
<sequence>MRLVALLFLSLLHAVVALEWVNCNDGGLFEIDSISLNPEVPVAGEPLQVTIRGQATHAIEEGATADVTVKLGLVKLLQKKFDACAEIARMPSLGISCPIQPQEWHTIVQTVSLPKEIPKTKFNVQVRGSTVDDEPMLCLDLALDFGGGSGSIFRSPFSKLEWGIALCAGNESAPCVRAWSWSVQLDKRTISHVVSASPQPPPAPSSSLSFSLNARQHRTLRNPSHCPERHANKPAVNGAWRAQYFFGRAGGYFTGADGWPNLSIHIQTTDAATEGPNIRQVIIDRNLI</sequence>
<feature type="chain" id="PRO_5046689883" description="Phosphatidylglycerol/phosphatidylinositol transfer protein" evidence="8">
    <location>
        <begin position="18"/>
        <end position="288"/>
    </location>
</feature>